<evidence type="ECO:0000256" key="1">
    <source>
        <dbReference type="ARBA" id="ARBA00022531"/>
    </source>
</evidence>
<evidence type="ECO:0000313" key="6">
    <source>
        <dbReference type="Proteomes" id="UP001595793"/>
    </source>
</evidence>
<keyword evidence="6" id="KW-1185">Reference proteome</keyword>
<feature type="chain" id="PRO_5045298432" evidence="3">
    <location>
        <begin position="19"/>
        <end position="370"/>
    </location>
</feature>
<evidence type="ECO:0000256" key="3">
    <source>
        <dbReference type="SAM" id="SignalP"/>
    </source>
</evidence>
<keyword evidence="3" id="KW-0732">Signal</keyword>
<dbReference type="PANTHER" id="PTHR47199:SF2">
    <property type="entry name" value="PHOTOSYSTEM II STABILITY_ASSEMBLY FACTOR HCF136, CHLOROPLASTIC"/>
    <property type="match status" value="1"/>
</dbReference>
<dbReference type="EMBL" id="JBHSAS010000032">
    <property type="protein sequence ID" value="MFC4029367.1"/>
    <property type="molecule type" value="Genomic_DNA"/>
</dbReference>
<evidence type="ECO:0000259" key="4">
    <source>
        <dbReference type="Pfam" id="PF14870"/>
    </source>
</evidence>
<protein>
    <submittedName>
        <fullName evidence="5">WD40/YVTN/BNR-like repeat-containing protein</fullName>
    </submittedName>
</protein>
<dbReference type="Proteomes" id="UP001595793">
    <property type="component" value="Unassembled WGS sequence"/>
</dbReference>
<dbReference type="PANTHER" id="PTHR47199">
    <property type="entry name" value="PHOTOSYSTEM II STABILITY/ASSEMBLY FACTOR HCF136, CHLOROPLASTIC"/>
    <property type="match status" value="1"/>
</dbReference>
<feature type="signal peptide" evidence="3">
    <location>
        <begin position="1"/>
        <end position="18"/>
    </location>
</feature>
<reference evidence="6" key="1">
    <citation type="journal article" date="2019" name="Int. J. Syst. Evol. Microbiol.">
        <title>The Global Catalogue of Microorganisms (GCM) 10K type strain sequencing project: providing services to taxonomists for standard genome sequencing and annotation.</title>
        <authorList>
            <consortium name="The Broad Institute Genomics Platform"/>
            <consortium name="The Broad Institute Genome Sequencing Center for Infectious Disease"/>
            <person name="Wu L."/>
            <person name="Ma J."/>
        </authorList>
    </citation>
    <scope>NUCLEOTIDE SEQUENCE [LARGE SCALE GENOMIC DNA]</scope>
    <source>
        <strain evidence="6">CECT 9128</strain>
    </source>
</reference>
<keyword evidence="1" id="KW-0602">Photosynthesis</keyword>
<dbReference type="InterPro" id="IPR028203">
    <property type="entry name" value="PSII_CF48-like_dom"/>
</dbReference>
<keyword evidence="2" id="KW-0604">Photosystem II</keyword>
<dbReference type="InterPro" id="IPR015943">
    <property type="entry name" value="WD40/YVTN_repeat-like_dom_sf"/>
</dbReference>
<feature type="domain" description="Photosynthesis system II assembly factor Ycf48/Hcf136-like" evidence="4">
    <location>
        <begin position="118"/>
        <end position="244"/>
    </location>
</feature>
<dbReference type="Pfam" id="PF14870">
    <property type="entry name" value="PSII_BNR"/>
    <property type="match status" value="2"/>
</dbReference>
<comment type="caution">
    <text evidence="5">The sequence shown here is derived from an EMBL/GenBank/DDBJ whole genome shotgun (WGS) entry which is preliminary data.</text>
</comment>
<gene>
    <name evidence="5" type="ORF">ACFOS1_18250</name>
</gene>
<dbReference type="SUPFAM" id="SSF110296">
    <property type="entry name" value="Oligoxyloglucan reducing end-specific cellobiohydrolase"/>
    <property type="match status" value="1"/>
</dbReference>
<proteinExistence type="predicted"/>
<accession>A0ABV8HEA5</accession>
<evidence type="ECO:0000313" key="5">
    <source>
        <dbReference type="EMBL" id="MFC4029367.1"/>
    </source>
</evidence>
<dbReference type="RefSeq" id="WP_290233119.1">
    <property type="nucleotide sequence ID" value="NZ_JAUFPZ010000002.1"/>
</dbReference>
<feature type="domain" description="Photosynthesis system II assembly factor Ycf48/Hcf136-like" evidence="4">
    <location>
        <begin position="246"/>
        <end position="297"/>
    </location>
</feature>
<evidence type="ECO:0000256" key="2">
    <source>
        <dbReference type="ARBA" id="ARBA00023276"/>
    </source>
</evidence>
<sequence>MKIVAILVCLLLGLQSLAQESYKPVSEIPDLEIDTMTVSFAKQYNFENEVSGRNVNVLHALENTGFQFYNTLSFKNDNEGIIAGGTRLRLRSTEDGGKHWNSFSFSRFANAFYSTTIHNNQYFVVGASRYILKNDNLDEEWKAFDVSSLAENKYALRYPKFYKIKFSTSGLGFIIGENDGKPIILKTINNGENWQQVSINGLEADKNLSDLFIFSDNTIMIVTSEGNVYQSTNEAKDWNLLYKGEEGASLNSIAFKNKNEGYISGLQGLLLKTKDGGKTWNRINTEVLKSRPNISNLEYTKNETLLLTTAASFSNQQDSAPIFSIDKEGKITPFMTSKKQTFAGDAYGLFLLKDNVFLLDRDKLYKTDLK</sequence>
<organism evidence="5 6">
    <name type="scientific">Zunongwangia endophytica</name>
    <dbReference type="NCBI Taxonomy" id="1808945"/>
    <lineage>
        <taxon>Bacteria</taxon>
        <taxon>Pseudomonadati</taxon>
        <taxon>Bacteroidota</taxon>
        <taxon>Flavobacteriia</taxon>
        <taxon>Flavobacteriales</taxon>
        <taxon>Flavobacteriaceae</taxon>
        <taxon>Zunongwangia</taxon>
    </lineage>
</organism>
<dbReference type="Gene3D" id="2.130.10.10">
    <property type="entry name" value="YVTN repeat-like/Quinoprotein amine dehydrogenase"/>
    <property type="match status" value="1"/>
</dbReference>
<name>A0ABV8HEA5_9FLAO</name>